<evidence type="ECO:0000313" key="1">
    <source>
        <dbReference type="EMBL" id="MBB4921231.1"/>
    </source>
</evidence>
<accession>A0A7W7QWT1</accession>
<organism evidence="1 2">
    <name type="scientific">Kitasatospora kifunensis</name>
    <name type="common">Streptomyces kifunensis</name>
    <dbReference type="NCBI Taxonomy" id="58351"/>
    <lineage>
        <taxon>Bacteria</taxon>
        <taxon>Bacillati</taxon>
        <taxon>Actinomycetota</taxon>
        <taxon>Actinomycetes</taxon>
        <taxon>Kitasatosporales</taxon>
        <taxon>Streptomycetaceae</taxon>
        <taxon>Kitasatospora</taxon>
    </lineage>
</organism>
<dbReference type="AlphaFoldDB" id="A0A7W7QWT1"/>
<protein>
    <submittedName>
        <fullName evidence="1">Uncharacterized protein</fullName>
    </submittedName>
</protein>
<dbReference type="RefSeq" id="WP_184933599.1">
    <property type="nucleotide sequence ID" value="NZ_JACHJV010000001.1"/>
</dbReference>
<keyword evidence="2" id="KW-1185">Reference proteome</keyword>
<comment type="caution">
    <text evidence="1">The sequence shown here is derived from an EMBL/GenBank/DDBJ whole genome shotgun (WGS) entry which is preliminary data.</text>
</comment>
<proteinExistence type="predicted"/>
<dbReference type="EMBL" id="JACHJV010000001">
    <property type="protein sequence ID" value="MBB4921231.1"/>
    <property type="molecule type" value="Genomic_DNA"/>
</dbReference>
<evidence type="ECO:0000313" key="2">
    <source>
        <dbReference type="Proteomes" id="UP000540506"/>
    </source>
</evidence>
<reference evidence="1 2" key="1">
    <citation type="submission" date="2020-08" db="EMBL/GenBank/DDBJ databases">
        <title>Sequencing the genomes of 1000 actinobacteria strains.</title>
        <authorList>
            <person name="Klenk H.-P."/>
        </authorList>
    </citation>
    <scope>NUCLEOTIDE SEQUENCE [LARGE SCALE GENOMIC DNA]</scope>
    <source>
        <strain evidence="1 2">DSM 41654</strain>
    </source>
</reference>
<gene>
    <name evidence="1" type="ORF">FHR34_000224</name>
</gene>
<dbReference type="Proteomes" id="UP000540506">
    <property type="component" value="Unassembled WGS sequence"/>
</dbReference>
<sequence>MTDLQAGRWMSTGELLARTGGDRPLWTARSQVLAGAAARSDVLEYWAREDPDSTDLVMARVAVLRALAAARAAGPQAGAIHGSAQVSLLLSAPGGGRPTAAAWQRIGSANKAG</sequence>
<name>A0A7W7QWT1_KITKI</name>